<dbReference type="GO" id="GO:0006424">
    <property type="term" value="P:glutamyl-tRNA aminoacylation"/>
    <property type="evidence" value="ECO:0007669"/>
    <property type="project" value="UniProtKB-UniRule"/>
</dbReference>
<feature type="binding site" evidence="10">
    <location>
        <position position="164"/>
    </location>
    <ligand>
        <name>Zn(2+)</name>
        <dbReference type="ChEBI" id="CHEBI:29105"/>
    </ligand>
</feature>
<evidence type="ECO:0000256" key="4">
    <source>
        <dbReference type="ARBA" id="ARBA00022490"/>
    </source>
</evidence>
<evidence type="ECO:0000256" key="9">
    <source>
        <dbReference type="ARBA" id="ARBA00023146"/>
    </source>
</evidence>
<keyword evidence="7 10" id="KW-0067">ATP-binding</keyword>
<dbReference type="InterPro" id="IPR020058">
    <property type="entry name" value="Glu/Gln-tRNA-synth_Ib_cat-dom"/>
</dbReference>
<feature type="domain" description="Aminoacyl-tRNA synthetase class I anticodon-binding" evidence="12">
    <location>
        <begin position="357"/>
        <end position="500"/>
    </location>
</feature>
<dbReference type="GO" id="GO:0005524">
    <property type="term" value="F:ATP binding"/>
    <property type="evidence" value="ECO:0007669"/>
    <property type="project" value="UniProtKB-UniRule"/>
</dbReference>
<keyword evidence="8 10" id="KW-0648">Protein biosynthesis</keyword>
<organism evidence="13 14">
    <name type="scientific">Stigmatella aurantiaca</name>
    <dbReference type="NCBI Taxonomy" id="41"/>
    <lineage>
        <taxon>Bacteria</taxon>
        <taxon>Pseudomonadati</taxon>
        <taxon>Myxococcota</taxon>
        <taxon>Myxococcia</taxon>
        <taxon>Myxococcales</taxon>
        <taxon>Cystobacterineae</taxon>
        <taxon>Archangiaceae</taxon>
        <taxon>Stigmatella</taxon>
    </lineage>
</organism>
<dbReference type="PANTHER" id="PTHR43311:SF2">
    <property type="entry name" value="GLUTAMATE--TRNA LIGASE, MITOCHONDRIAL-RELATED"/>
    <property type="match status" value="1"/>
</dbReference>
<dbReference type="GO" id="GO:0005829">
    <property type="term" value="C:cytosol"/>
    <property type="evidence" value="ECO:0007669"/>
    <property type="project" value="TreeGrafter"/>
</dbReference>
<dbReference type="PANTHER" id="PTHR43311">
    <property type="entry name" value="GLUTAMATE--TRNA LIGASE"/>
    <property type="match status" value="1"/>
</dbReference>
<dbReference type="InterPro" id="IPR033910">
    <property type="entry name" value="GluRS_core"/>
</dbReference>
<feature type="short sequence motif" description="'KMSKS' region" evidence="10">
    <location>
        <begin position="274"/>
        <end position="278"/>
    </location>
</feature>
<dbReference type="FunFam" id="3.40.50.620:FF:000007">
    <property type="entry name" value="Glutamate--tRNA ligase"/>
    <property type="match status" value="1"/>
</dbReference>
<name>A0A1H7UPI2_STIAU</name>
<proteinExistence type="inferred from homology"/>
<dbReference type="EMBL" id="FOAP01000010">
    <property type="protein sequence ID" value="SEL98548.1"/>
    <property type="molecule type" value="Genomic_DNA"/>
</dbReference>
<dbReference type="Pfam" id="PF00749">
    <property type="entry name" value="tRNA-synt_1c"/>
    <property type="match status" value="1"/>
</dbReference>
<evidence type="ECO:0000256" key="2">
    <source>
        <dbReference type="ARBA" id="ARBA00007894"/>
    </source>
</evidence>
<evidence type="ECO:0000256" key="6">
    <source>
        <dbReference type="ARBA" id="ARBA00022741"/>
    </source>
</evidence>
<dbReference type="Gene3D" id="3.40.50.620">
    <property type="entry name" value="HUPs"/>
    <property type="match status" value="1"/>
</dbReference>
<evidence type="ECO:0000256" key="5">
    <source>
        <dbReference type="ARBA" id="ARBA00022598"/>
    </source>
</evidence>
<dbReference type="InterPro" id="IPR004527">
    <property type="entry name" value="Glu-tRNA-ligase_bac/mito"/>
</dbReference>
<comment type="subunit">
    <text evidence="3 10">Monomer.</text>
</comment>
<dbReference type="Pfam" id="PF19269">
    <property type="entry name" value="Anticodon_2"/>
    <property type="match status" value="1"/>
</dbReference>
<comment type="subcellular location">
    <subcellularLocation>
        <location evidence="1 10">Cytoplasm</location>
    </subcellularLocation>
</comment>
<reference evidence="14" key="1">
    <citation type="submission" date="2016-10" db="EMBL/GenBank/DDBJ databases">
        <authorList>
            <person name="Varghese N."/>
            <person name="Submissions S."/>
        </authorList>
    </citation>
    <scope>NUCLEOTIDE SEQUENCE [LARGE SCALE GENOMIC DNA]</scope>
    <source>
        <strain evidence="14">DSM 17044</strain>
    </source>
</reference>
<feature type="binding site" evidence="10">
    <location>
        <position position="135"/>
    </location>
    <ligand>
        <name>Zn(2+)</name>
        <dbReference type="ChEBI" id="CHEBI:29105"/>
    </ligand>
</feature>
<dbReference type="GO" id="GO:0000049">
    <property type="term" value="F:tRNA binding"/>
    <property type="evidence" value="ECO:0007669"/>
    <property type="project" value="InterPro"/>
</dbReference>
<feature type="short sequence motif" description="'HIGH' region" evidence="10">
    <location>
        <begin position="38"/>
        <end position="48"/>
    </location>
</feature>
<comment type="catalytic activity">
    <reaction evidence="10">
        <text>tRNA(Glu) + L-glutamate + ATP = L-glutamyl-tRNA(Glu) + AMP + diphosphate</text>
        <dbReference type="Rhea" id="RHEA:23540"/>
        <dbReference type="Rhea" id="RHEA-COMP:9663"/>
        <dbReference type="Rhea" id="RHEA-COMP:9680"/>
        <dbReference type="ChEBI" id="CHEBI:29985"/>
        <dbReference type="ChEBI" id="CHEBI:30616"/>
        <dbReference type="ChEBI" id="CHEBI:33019"/>
        <dbReference type="ChEBI" id="CHEBI:78442"/>
        <dbReference type="ChEBI" id="CHEBI:78520"/>
        <dbReference type="ChEBI" id="CHEBI:456215"/>
        <dbReference type="EC" id="6.1.1.17"/>
    </reaction>
</comment>
<dbReference type="CDD" id="cd00808">
    <property type="entry name" value="GluRS_core"/>
    <property type="match status" value="1"/>
</dbReference>
<dbReference type="EC" id="6.1.1.17" evidence="10"/>
<protein>
    <recommendedName>
        <fullName evidence="10">Glutamate--tRNA ligase</fullName>
        <ecNumber evidence="10">6.1.1.17</ecNumber>
    </recommendedName>
    <alternativeName>
        <fullName evidence="10">Glutamyl-tRNA synthetase</fullName>
        <shortName evidence="10">GluRS</shortName>
    </alternativeName>
</protein>
<sequence length="505" mass="56220">MNPALCAAHEGAALTTLRPLAIPRLLPMASPLRVRFAPSPTGYLHIGGARTALFNYLYARRFGGTFILRIEDTDLERSTPESLKAILDGLKWLDIGWDEGPEKEGPHAPYFQTQRLDTYRDHADQLIAAGKAYRCYCTQEEIRERRAQAEKEGRAYKYEGTCRDRKEAPEGRASVVRFKMPSAEGSVSFDDLVLGKITKEYSDLDDWVMLRGDGIPLYNYGCVIDDHLMDITVVSRGQEHVNSTFPQLMLYQALGWEPPRFAHLPLILGPDREKLSKRKHKEADVMLHKANGILPEALLNFVIRLGWSHGNEEVISRPQMTEWFDFKDVGSTSGVWNPDKLLWLNQHYLKTLPPSDIAARLAPFLAQQGQTLAADDVRLERFVLAFRERAKTLVEMATMALPYLKQGVTLDEKAAAKHLAGDSLALLRQVREEAASLSGWEVAALDAVIKTVSERAGVGMGKVAQPVRVAVTGNTTSPGIGETLQLLGKDEALRRLDAALARGPQ</sequence>
<keyword evidence="5 10" id="KW-0436">Ligase</keyword>
<accession>A0A1H7UPI2</accession>
<evidence type="ECO:0000259" key="11">
    <source>
        <dbReference type="Pfam" id="PF00749"/>
    </source>
</evidence>
<dbReference type="InterPro" id="IPR014729">
    <property type="entry name" value="Rossmann-like_a/b/a_fold"/>
</dbReference>
<keyword evidence="14" id="KW-1185">Reference proteome</keyword>
<evidence type="ECO:0000256" key="7">
    <source>
        <dbReference type="ARBA" id="ARBA00022840"/>
    </source>
</evidence>
<comment type="function">
    <text evidence="10">Catalyzes the attachment of glutamate to tRNA(Glu) in a two-step reaction: glutamate is first activated by ATP to form Glu-AMP and then transferred to the acceptor end of tRNA(Glu).</text>
</comment>
<dbReference type="InterPro" id="IPR020751">
    <property type="entry name" value="aa-tRNA-synth_I_codon-bd_sub2"/>
</dbReference>
<dbReference type="HAMAP" id="MF_00022">
    <property type="entry name" value="Glu_tRNA_synth_type1"/>
    <property type="match status" value="1"/>
</dbReference>
<dbReference type="Gene3D" id="1.10.10.350">
    <property type="match status" value="1"/>
</dbReference>
<keyword evidence="10" id="KW-0862">Zinc</keyword>
<dbReference type="InterPro" id="IPR008925">
    <property type="entry name" value="aa_tRNA-synth_I_cd-bd_sf"/>
</dbReference>
<feature type="binding site" evidence="10">
    <location>
        <position position="277"/>
    </location>
    <ligand>
        <name>ATP</name>
        <dbReference type="ChEBI" id="CHEBI:30616"/>
    </ligand>
</feature>
<dbReference type="PRINTS" id="PR00987">
    <property type="entry name" value="TRNASYNTHGLU"/>
</dbReference>
<evidence type="ECO:0000256" key="8">
    <source>
        <dbReference type="ARBA" id="ARBA00022917"/>
    </source>
</evidence>
<dbReference type="Proteomes" id="UP000182719">
    <property type="component" value="Unassembled WGS sequence"/>
</dbReference>
<dbReference type="NCBIfam" id="TIGR00464">
    <property type="entry name" value="gltX_bact"/>
    <property type="match status" value="1"/>
</dbReference>
<feature type="binding site" evidence="10">
    <location>
        <position position="137"/>
    </location>
    <ligand>
        <name>Zn(2+)</name>
        <dbReference type="ChEBI" id="CHEBI:29105"/>
    </ligand>
</feature>
<feature type="domain" description="Glutamyl/glutaminyl-tRNA synthetase class Ib catalytic" evidence="11">
    <location>
        <begin position="32"/>
        <end position="341"/>
    </location>
</feature>
<evidence type="ECO:0000313" key="13">
    <source>
        <dbReference type="EMBL" id="SEL98548.1"/>
    </source>
</evidence>
<keyword evidence="10" id="KW-0479">Metal-binding</keyword>
<comment type="similarity">
    <text evidence="2 10">Belongs to the class-I aminoacyl-tRNA synthetase family. Glutamate--tRNA ligase type 1 subfamily.</text>
</comment>
<gene>
    <name evidence="10" type="primary">gltX</name>
    <name evidence="13" type="ORF">SAMN05444354_110129</name>
</gene>
<keyword evidence="9 10" id="KW-0030">Aminoacyl-tRNA synthetase</keyword>
<dbReference type="SUPFAM" id="SSF52374">
    <property type="entry name" value="Nucleotidylyl transferase"/>
    <property type="match status" value="1"/>
</dbReference>
<evidence type="ECO:0000256" key="3">
    <source>
        <dbReference type="ARBA" id="ARBA00011245"/>
    </source>
</evidence>
<dbReference type="InterPro" id="IPR049940">
    <property type="entry name" value="GluQ/Sye"/>
</dbReference>
<comment type="cofactor">
    <cofactor evidence="10">
        <name>Zn(2+)</name>
        <dbReference type="ChEBI" id="CHEBI:29105"/>
    </cofactor>
    <text evidence="10">Binds 1 zinc ion per subunit.</text>
</comment>
<dbReference type="InterPro" id="IPR001412">
    <property type="entry name" value="aa-tRNA-synth_I_CS"/>
</dbReference>
<evidence type="ECO:0000256" key="1">
    <source>
        <dbReference type="ARBA" id="ARBA00004496"/>
    </source>
</evidence>
<dbReference type="SUPFAM" id="SSF48163">
    <property type="entry name" value="An anticodon-binding domain of class I aminoacyl-tRNA synthetases"/>
    <property type="match status" value="1"/>
</dbReference>
<keyword evidence="6 10" id="KW-0547">Nucleotide-binding</keyword>
<evidence type="ECO:0000256" key="10">
    <source>
        <dbReference type="HAMAP-Rule" id="MF_00022"/>
    </source>
</evidence>
<dbReference type="AlphaFoldDB" id="A0A1H7UPI2"/>
<dbReference type="GO" id="GO:0008270">
    <property type="term" value="F:zinc ion binding"/>
    <property type="evidence" value="ECO:0007669"/>
    <property type="project" value="UniProtKB-UniRule"/>
</dbReference>
<keyword evidence="4 10" id="KW-0963">Cytoplasm</keyword>
<dbReference type="InterPro" id="IPR045462">
    <property type="entry name" value="aa-tRNA-synth_I_cd-bd"/>
</dbReference>
<dbReference type="GO" id="GO:0004818">
    <property type="term" value="F:glutamate-tRNA ligase activity"/>
    <property type="evidence" value="ECO:0007669"/>
    <property type="project" value="UniProtKB-UniRule"/>
</dbReference>
<evidence type="ECO:0000259" key="12">
    <source>
        <dbReference type="Pfam" id="PF19269"/>
    </source>
</evidence>
<evidence type="ECO:0000313" key="14">
    <source>
        <dbReference type="Proteomes" id="UP000182719"/>
    </source>
</evidence>
<dbReference type="PROSITE" id="PS00178">
    <property type="entry name" value="AA_TRNA_LIGASE_I"/>
    <property type="match status" value="1"/>
</dbReference>
<feature type="binding site" evidence="10">
    <location>
        <position position="162"/>
    </location>
    <ligand>
        <name>Zn(2+)</name>
        <dbReference type="ChEBI" id="CHEBI:29105"/>
    </ligand>
</feature>
<dbReference type="InterPro" id="IPR000924">
    <property type="entry name" value="Glu/Gln-tRNA-synth"/>
</dbReference>